<keyword evidence="2" id="KW-0732">Signal</keyword>
<proteinExistence type="predicted"/>
<dbReference type="OrthoDB" id="7984201at2759"/>
<dbReference type="GO" id="GO:0006629">
    <property type="term" value="P:lipid metabolic process"/>
    <property type="evidence" value="ECO:0007669"/>
    <property type="project" value="InterPro"/>
</dbReference>
<evidence type="ECO:0000313" key="4">
    <source>
        <dbReference type="Proteomes" id="UP000070328"/>
    </source>
</evidence>
<feature type="compositionally biased region" description="Low complexity" evidence="1">
    <location>
        <begin position="341"/>
        <end position="363"/>
    </location>
</feature>
<accession>A0A135SXS7</accession>
<dbReference type="GO" id="GO:0008081">
    <property type="term" value="F:phosphoric diester hydrolase activity"/>
    <property type="evidence" value="ECO:0007669"/>
    <property type="project" value="InterPro"/>
</dbReference>
<feature type="signal peptide" evidence="2">
    <location>
        <begin position="1"/>
        <end position="21"/>
    </location>
</feature>
<gene>
    <name evidence="3" type="ORF">CSIM01_06922</name>
</gene>
<dbReference type="SUPFAM" id="SSF51695">
    <property type="entry name" value="PLC-like phosphodiesterases"/>
    <property type="match status" value="1"/>
</dbReference>
<dbReference type="Pfam" id="PF26146">
    <property type="entry name" value="PI-PLC_X"/>
    <property type="match status" value="1"/>
</dbReference>
<sequence length="384" mass="40297">MVFSLRKAFAALLATTATVYALPSDSSSSTESTVNTTSLAATSSNSTVCNNSPSLCSRKYNNITHMGAHDSAFLRDASTSNSIAGNQYYNATVALNSGLRLLQAQVHLVNGTSGSVLQLCHTTCSLLDAGTLENWLSAIKDWMDKHTDDVVTILLVNSDNQAASAFGKVFESSGISKYGYKPSTSSATSSWPTLQTMIDADTRLVTFVASITADTDYPYLLPEFSYVFETAYEVTSAAGFNCTIDRPSTYSTAAAAVSANMLPLMNHFQYQTLATDILIPDVSDIDTTNSASTSTAGNLGLHAQTCKSQWGTKPVFILVDFFNKGPAIDAADNLNGLSSSDISGRSSSNSATASSSSGKSAGRAPGGMETGALVAFLAAAVFLF</sequence>
<name>A0A135SXS7_9PEZI</name>
<feature type="chain" id="PRO_5007802937" description="Tat pathway signal sequence" evidence="2">
    <location>
        <begin position="22"/>
        <end position="384"/>
    </location>
</feature>
<dbReference type="EMBL" id="JFBX01000363">
    <property type="protein sequence ID" value="KXH40661.1"/>
    <property type="molecule type" value="Genomic_DNA"/>
</dbReference>
<evidence type="ECO:0008006" key="5">
    <source>
        <dbReference type="Google" id="ProtNLM"/>
    </source>
</evidence>
<dbReference type="AlphaFoldDB" id="A0A135SXS7"/>
<dbReference type="PANTHER" id="PTHR13593">
    <property type="match status" value="1"/>
</dbReference>
<comment type="caution">
    <text evidence="3">The sequence shown here is derived from an EMBL/GenBank/DDBJ whole genome shotgun (WGS) entry which is preliminary data.</text>
</comment>
<dbReference type="InterPro" id="IPR017946">
    <property type="entry name" value="PLC-like_Pdiesterase_TIM-brl"/>
</dbReference>
<dbReference type="Gene3D" id="3.20.20.190">
    <property type="entry name" value="Phosphatidylinositol (PI) phosphodiesterase"/>
    <property type="match status" value="1"/>
</dbReference>
<evidence type="ECO:0000256" key="1">
    <source>
        <dbReference type="SAM" id="MobiDB-lite"/>
    </source>
</evidence>
<reference evidence="3 4" key="1">
    <citation type="submission" date="2014-02" db="EMBL/GenBank/DDBJ databases">
        <title>The genome sequence of Colletotrichum simmondsii CBS122122.</title>
        <authorList>
            <person name="Baroncelli R."/>
            <person name="Thon M.R."/>
        </authorList>
    </citation>
    <scope>NUCLEOTIDE SEQUENCE [LARGE SCALE GENOMIC DNA]</scope>
    <source>
        <strain evidence="3 4">CBS122122</strain>
    </source>
</reference>
<dbReference type="Proteomes" id="UP000070328">
    <property type="component" value="Unassembled WGS sequence"/>
</dbReference>
<dbReference type="PANTHER" id="PTHR13593:SF80">
    <property type="entry name" value="PLC-LIKE PHOSPHODIESTERASE"/>
    <property type="match status" value="1"/>
</dbReference>
<evidence type="ECO:0000313" key="3">
    <source>
        <dbReference type="EMBL" id="KXH40661.1"/>
    </source>
</evidence>
<protein>
    <recommendedName>
        <fullName evidence="5">Tat pathway signal sequence</fullName>
    </recommendedName>
</protein>
<evidence type="ECO:0000256" key="2">
    <source>
        <dbReference type="SAM" id="SignalP"/>
    </source>
</evidence>
<dbReference type="InterPro" id="IPR051057">
    <property type="entry name" value="PI-PLC_domain"/>
</dbReference>
<organism evidence="3 4">
    <name type="scientific">Colletotrichum simmondsii</name>
    <dbReference type="NCBI Taxonomy" id="703756"/>
    <lineage>
        <taxon>Eukaryota</taxon>
        <taxon>Fungi</taxon>
        <taxon>Dikarya</taxon>
        <taxon>Ascomycota</taxon>
        <taxon>Pezizomycotina</taxon>
        <taxon>Sordariomycetes</taxon>
        <taxon>Hypocreomycetidae</taxon>
        <taxon>Glomerellales</taxon>
        <taxon>Glomerellaceae</taxon>
        <taxon>Colletotrichum</taxon>
        <taxon>Colletotrichum acutatum species complex</taxon>
    </lineage>
</organism>
<feature type="region of interest" description="Disordered" evidence="1">
    <location>
        <begin position="341"/>
        <end position="364"/>
    </location>
</feature>
<keyword evidence="4" id="KW-1185">Reference proteome</keyword>